<evidence type="ECO:0000256" key="1">
    <source>
        <dbReference type="ARBA" id="ARBA00008791"/>
    </source>
</evidence>
<comment type="similarity">
    <text evidence="1">Belongs to the universal stress protein A family.</text>
</comment>
<dbReference type="PANTHER" id="PTHR46268">
    <property type="entry name" value="STRESS RESPONSE PROTEIN NHAX"/>
    <property type="match status" value="1"/>
</dbReference>
<name>A0ABS3BBX1_9GAMM</name>
<dbReference type="InterPro" id="IPR006015">
    <property type="entry name" value="Universal_stress_UspA"/>
</dbReference>
<protein>
    <submittedName>
        <fullName evidence="3">Universal stress protein</fullName>
    </submittedName>
</protein>
<sequence length="292" mass="30751">MTEMTRKPEGTPPGPVPERRILVLLDGSRLSLETLETVADLARASNARVLGIFVEEVNLLRSAGYGFAREVGRSSGITRPLDVESLHRRLDAMAVNIRRAFEQMMAPHGVAGSLTTCQGKVAEQVLTLAQPADLLVLGRAGWSGGSGARLGSTARALVHQAPGDVLLCPAFTGGVAGRVVVLLNHDQGANHRAVRVGAELAHRNRSPLTVLVRADGEDDRRLLTDLTAFLRQEGIAATVKCLTGAGAIAMARAVKVEGAGQLVVSRGSRLFSERGAAEALLCALNIPVTVTP</sequence>
<evidence type="ECO:0000259" key="2">
    <source>
        <dbReference type="Pfam" id="PF00582"/>
    </source>
</evidence>
<keyword evidence="4" id="KW-1185">Reference proteome</keyword>
<feature type="domain" description="UspA" evidence="2">
    <location>
        <begin position="19"/>
        <end position="169"/>
    </location>
</feature>
<dbReference type="PRINTS" id="PR01438">
    <property type="entry name" value="UNVRSLSTRESS"/>
</dbReference>
<comment type="caution">
    <text evidence="3">The sequence shown here is derived from an EMBL/GenBank/DDBJ whole genome shotgun (WGS) entry which is preliminary data.</text>
</comment>
<dbReference type="InterPro" id="IPR006016">
    <property type="entry name" value="UspA"/>
</dbReference>
<dbReference type="EMBL" id="JAFKDB010000008">
    <property type="protein sequence ID" value="MBN7769344.1"/>
    <property type="molecule type" value="Genomic_DNA"/>
</dbReference>
<accession>A0ABS3BBX1</accession>
<dbReference type="Gene3D" id="3.40.50.12370">
    <property type="match status" value="1"/>
</dbReference>
<dbReference type="SUPFAM" id="SSF52402">
    <property type="entry name" value="Adenine nucleotide alpha hydrolases-like"/>
    <property type="match status" value="1"/>
</dbReference>
<evidence type="ECO:0000313" key="4">
    <source>
        <dbReference type="Proteomes" id="UP000664344"/>
    </source>
</evidence>
<proteinExistence type="inferred from homology"/>
<evidence type="ECO:0000313" key="3">
    <source>
        <dbReference type="EMBL" id="MBN7769344.1"/>
    </source>
</evidence>
<organism evidence="3 4">
    <name type="scientific">Marinobacter daepoensis</name>
    <dbReference type="NCBI Taxonomy" id="262077"/>
    <lineage>
        <taxon>Bacteria</taxon>
        <taxon>Pseudomonadati</taxon>
        <taxon>Pseudomonadota</taxon>
        <taxon>Gammaproteobacteria</taxon>
        <taxon>Pseudomonadales</taxon>
        <taxon>Marinobacteraceae</taxon>
        <taxon>Marinobacter</taxon>
    </lineage>
</organism>
<dbReference type="Pfam" id="PF00582">
    <property type="entry name" value="Usp"/>
    <property type="match status" value="1"/>
</dbReference>
<dbReference type="PANTHER" id="PTHR46268:SF6">
    <property type="entry name" value="UNIVERSAL STRESS PROTEIN UP12"/>
    <property type="match status" value="1"/>
</dbReference>
<reference evidence="3 4" key="1">
    <citation type="submission" date="2021-02" db="EMBL/GenBank/DDBJ databases">
        <title>PHA producing bacteria isolated from coastal sediment in Guangdong, Shenzhen.</title>
        <authorList>
            <person name="Zheng W."/>
            <person name="Yu S."/>
            <person name="Huang Y."/>
        </authorList>
    </citation>
    <scope>NUCLEOTIDE SEQUENCE [LARGE SCALE GENOMIC DNA]</scope>
    <source>
        <strain evidence="3 4">TN21-5</strain>
    </source>
</reference>
<dbReference type="CDD" id="cd00293">
    <property type="entry name" value="USP-like"/>
    <property type="match status" value="1"/>
</dbReference>
<dbReference type="RefSeq" id="WP_206556931.1">
    <property type="nucleotide sequence ID" value="NZ_JAFKDB010000008.1"/>
</dbReference>
<dbReference type="Proteomes" id="UP000664344">
    <property type="component" value="Unassembled WGS sequence"/>
</dbReference>
<gene>
    <name evidence="3" type="ORF">JYP53_05430</name>
</gene>